<evidence type="ECO:0000313" key="5">
    <source>
        <dbReference type="RefSeq" id="XP_005105225.1"/>
    </source>
</evidence>
<evidence type="ECO:0000313" key="4">
    <source>
        <dbReference type="Proteomes" id="UP000694888"/>
    </source>
</evidence>
<comment type="function">
    <text evidence="1">Non-lysosomal glucosylceramidase that catalyzes the hydrolysis of glucosylceramide (GlcCer) to free glucose and ceramide.</text>
</comment>
<evidence type="ECO:0000259" key="2">
    <source>
        <dbReference type="Pfam" id="PF04685"/>
    </source>
</evidence>
<dbReference type="InterPro" id="IPR006775">
    <property type="entry name" value="GH116_catalytic"/>
</dbReference>
<dbReference type="InterPro" id="IPR008928">
    <property type="entry name" value="6-hairpin_glycosidase_sf"/>
</dbReference>
<dbReference type="GeneID" id="101852949"/>
<dbReference type="RefSeq" id="XP_005105225.1">
    <property type="nucleotide sequence ID" value="XM_005105168.3"/>
</dbReference>
<dbReference type="Pfam" id="PF04685">
    <property type="entry name" value="DUF608"/>
    <property type="match status" value="1"/>
</dbReference>
<protein>
    <recommendedName>
        <fullName evidence="1">Non-lysosomal glucosylceramidase</fullName>
        <shortName evidence="1">NLGase</shortName>
        <ecNumber evidence="1">3.2.1.45</ecNumber>
    </recommendedName>
</protein>
<evidence type="ECO:0000256" key="1">
    <source>
        <dbReference type="PIRNR" id="PIRNR028944"/>
    </source>
</evidence>
<name>A0ABM0JZK0_APLCA</name>
<evidence type="ECO:0000259" key="3">
    <source>
        <dbReference type="Pfam" id="PF12215"/>
    </source>
</evidence>
<accession>A0ABM0JZK0</accession>
<keyword evidence="4" id="KW-1185">Reference proteome</keyword>
<keyword evidence="1" id="KW-0472">Membrane</keyword>
<dbReference type="EC" id="3.2.1.45" evidence="1"/>
<keyword evidence="1" id="KW-0443">Lipid metabolism</keyword>
<dbReference type="PANTHER" id="PTHR12654:SF0">
    <property type="entry name" value="NON-LYSOSOMAL GLUCOSYLCERAMIDASE"/>
    <property type="match status" value="1"/>
</dbReference>
<dbReference type="PANTHER" id="PTHR12654">
    <property type="entry name" value="BILE ACID BETA-GLUCOSIDASE-RELATED"/>
    <property type="match status" value="1"/>
</dbReference>
<keyword evidence="1" id="KW-0326">Glycosidase</keyword>
<dbReference type="InterPro" id="IPR052566">
    <property type="entry name" value="Non-lysos_glucosylceramidase"/>
</dbReference>
<gene>
    <name evidence="5" type="primary">LOC101852949</name>
</gene>
<feature type="domain" description="Glycosyl-hydrolase family 116 N-terminal" evidence="3">
    <location>
        <begin position="87"/>
        <end position="397"/>
    </location>
</feature>
<sequence>MQCVGPDESPTTPRKHIAGLPDFGWRVPFTYECSVKCVPFSKPRLGQIPQYVGLGLRYAKFWIQKKRQGRRPFIDHLNQMKHKPIYGCPLGGIGSGTIGRGYRGEFCRFQMVPGLYNYHVVEADQFIVNIRKQGQTVYQKVLSCAPRKKKKALRSWDFSFPPENGLYHALYPRAWSIYHIPEHKVTLVCKQISPVLPHDYLETSLPAAAFVWEISNESTEDIEVSLTFTFKNGEGTKQDKAGGVWSQAFSTACDGDHEAKGVMIHQEFKGMKCSYGISAKATDAVDVTVKTEFNPRGSGSEVWNSLQNKGHLDTELSSDPSPPTSKGQELASAVCAMTNVSRGAKGHCEFSLSWDMPKVQFASRENMYTRRYARMFDTDGTGASILCAYTLRSYPSWEQKIEEWQTPILQSSSIPAWYKSAIFNELYFVSDGGTVWIEPVKGCKTESHHSTVQEYGRFAYLEGQEYRMFNTYDVHHYSSFALLMLWPKLQISLQYDYGDTVTLEDSEGVKFLMNGVNGIRKVANCIPHDIGDPEDEPWKRVNAYNIHPTDDWKDLNLKFILQVYRDFSATKDTDYLNCMYPKCKVLVESSKVWDTDGDGLIDNGGYADQTFDAWVMKGASAYCGGMWLAALRMMVEMAKQLGISEDQELYQGMLDQGHDSFEKKIWNGSYYNYDSSTSGHHDSVMADQLAGQWFLKASDLQDDKLFPPDHIQKALSAIYKNNVLGFQGGYMGAINGTRPDGSMDLSSPQSEEFWTGITYALAATMIQEGMIEEGFRTAYGAHHVCWEVLGLHFQTPEAYTLNQGYRSLAYMRPLAIWAIQWALEKFHPHLLQAASRGAEKTSGDGDCTVSDVHLNIGANGVDGGGGPEAAAAD</sequence>
<dbReference type="Pfam" id="PF12215">
    <property type="entry name" value="Glyco_hydr_116N"/>
    <property type="match status" value="1"/>
</dbReference>
<comment type="catalytic activity">
    <reaction evidence="1">
        <text>a beta-D-glucosyl-(1&lt;-&gt;1')-N-acylsphing-4-enine + H2O = an N-acylsphing-4-enine + D-glucose</text>
        <dbReference type="Rhea" id="RHEA:13269"/>
        <dbReference type="ChEBI" id="CHEBI:4167"/>
        <dbReference type="ChEBI" id="CHEBI:15377"/>
        <dbReference type="ChEBI" id="CHEBI:22801"/>
        <dbReference type="ChEBI" id="CHEBI:52639"/>
        <dbReference type="EC" id="3.2.1.45"/>
    </reaction>
</comment>
<dbReference type="PIRSF" id="PIRSF028944">
    <property type="entry name" value="Beta_gluc_GBA2"/>
    <property type="match status" value="1"/>
</dbReference>
<dbReference type="InterPro" id="IPR024462">
    <property type="entry name" value="GH116_N"/>
</dbReference>
<proteinExistence type="inferred from homology"/>
<dbReference type="SUPFAM" id="SSF48208">
    <property type="entry name" value="Six-hairpin glycosidases"/>
    <property type="match status" value="1"/>
</dbReference>
<comment type="similarity">
    <text evidence="1">Belongs to the non-lysosomal glucosylceramidase family.</text>
</comment>
<feature type="domain" description="Glycosyl-hydrolase family 116 catalytic region" evidence="2">
    <location>
        <begin position="456"/>
        <end position="819"/>
    </location>
</feature>
<reference evidence="5" key="1">
    <citation type="submission" date="2025-08" db="UniProtKB">
        <authorList>
            <consortium name="RefSeq"/>
        </authorList>
    </citation>
    <scope>IDENTIFICATION</scope>
</reference>
<dbReference type="Gene3D" id="1.50.10.10">
    <property type="match status" value="1"/>
</dbReference>
<organism evidence="4 5">
    <name type="scientific">Aplysia californica</name>
    <name type="common">California sea hare</name>
    <dbReference type="NCBI Taxonomy" id="6500"/>
    <lineage>
        <taxon>Eukaryota</taxon>
        <taxon>Metazoa</taxon>
        <taxon>Spiralia</taxon>
        <taxon>Lophotrochozoa</taxon>
        <taxon>Mollusca</taxon>
        <taxon>Gastropoda</taxon>
        <taxon>Heterobranchia</taxon>
        <taxon>Euthyneura</taxon>
        <taxon>Tectipleura</taxon>
        <taxon>Aplysiida</taxon>
        <taxon>Aplysioidea</taxon>
        <taxon>Aplysiidae</taxon>
        <taxon>Aplysia</taxon>
    </lineage>
</organism>
<dbReference type="Proteomes" id="UP000694888">
    <property type="component" value="Unplaced"/>
</dbReference>
<keyword evidence="1" id="KW-0378">Hydrolase</keyword>
<dbReference type="InterPro" id="IPR012341">
    <property type="entry name" value="6hp_glycosidase-like_sf"/>
</dbReference>
<dbReference type="InterPro" id="IPR014551">
    <property type="entry name" value="B_Glucosidase_GBA2-typ"/>
</dbReference>